<gene>
    <name evidence="5" type="ORF">PRZ48_011973</name>
</gene>
<evidence type="ECO:0000256" key="2">
    <source>
        <dbReference type="ARBA" id="ARBA00022857"/>
    </source>
</evidence>
<dbReference type="Proteomes" id="UP001305779">
    <property type="component" value="Unassembled WGS sequence"/>
</dbReference>
<dbReference type="Gene3D" id="3.40.50.720">
    <property type="entry name" value="NAD(P)-binding Rossmann-like Domain"/>
    <property type="match status" value="1"/>
</dbReference>
<keyword evidence="6" id="KW-1185">Reference proteome</keyword>
<comment type="caution">
    <text evidence="5">The sequence shown here is derived from an EMBL/GenBank/DDBJ whole genome shotgun (WGS) entry which is preliminary data.</text>
</comment>
<evidence type="ECO:0000313" key="5">
    <source>
        <dbReference type="EMBL" id="KAK4497522.1"/>
    </source>
</evidence>
<dbReference type="PRINTS" id="PR00080">
    <property type="entry name" value="SDRFAMILY"/>
</dbReference>
<protein>
    <submittedName>
        <fullName evidence="5">Uncharacterized protein</fullName>
    </submittedName>
</protein>
<dbReference type="PANTHER" id="PTHR48107:SF7">
    <property type="entry name" value="RE15974P"/>
    <property type="match status" value="1"/>
</dbReference>
<dbReference type="PRINTS" id="PR00081">
    <property type="entry name" value="GDHRDH"/>
</dbReference>
<evidence type="ECO:0000256" key="3">
    <source>
        <dbReference type="ARBA" id="ARBA00023002"/>
    </source>
</evidence>
<feature type="region of interest" description="Disordered" evidence="4">
    <location>
        <begin position="1"/>
        <end position="22"/>
    </location>
</feature>
<dbReference type="InterPro" id="IPR036291">
    <property type="entry name" value="NAD(P)-bd_dom_sf"/>
</dbReference>
<dbReference type="PANTHER" id="PTHR48107">
    <property type="entry name" value="NADPH-DEPENDENT ALDEHYDE REDUCTASE-LIKE PROTEIN, CHLOROPLASTIC-RELATED"/>
    <property type="match status" value="1"/>
</dbReference>
<proteinExistence type="inferred from homology"/>
<reference evidence="5 6" key="1">
    <citation type="journal article" date="2023" name="G3 (Bethesda)">
        <title>A chromosome-level genome assembly of Zasmidium syzygii isolated from banana leaves.</title>
        <authorList>
            <person name="van Westerhoven A.C."/>
            <person name="Mehrabi R."/>
            <person name="Talebi R."/>
            <person name="Steentjes M.B.F."/>
            <person name="Corcolon B."/>
            <person name="Chong P.A."/>
            <person name="Kema G.H.J."/>
            <person name="Seidl M.F."/>
        </authorList>
    </citation>
    <scope>NUCLEOTIDE SEQUENCE [LARGE SCALE GENOMIC DNA]</scope>
    <source>
        <strain evidence="5 6">P124</strain>
    </source>
</reference>
<evidence type="ECO:0000256" key="4">
    <source>
        <dbReference type="SAM" id="MobiDB-lite"/>
    </source>
</evidence>
<accession>A0ABR0E7W8</accession>
<dbReference type="InterPro" id="IPR002347">
    <property type="entry name" value="SDR_fam"/>
</dbReference>
<organism evidence="5 6">
    <name type="scientific">Zasmidium cellare</name>
    <name type="common">Wine cellar mold</name>
    <name type="synonym">Racodium cellare</name>
    <dbReference type="NCBI Taxonomy" id="395010"/>
    <lineage>
        <taxon>Eukaryota</taxon>
        <taxon>Fungi</taxon>
        <taxon>Dikarya</taxon>
        <taxon>Ascomycota</taxon>
        <taxon>Pezizomycotina</taxon>
        <taxon>Dothideomycetes</taxon>
        <taxon>Dothideomycetidae</taxon>
        <taxon>Mycosphaerellales</taxon>
        <taxon>Mycosphaerellaceae</taxon>
        <taxon>Zasmidium</taxon>
    </lineage>
</organism>
<keyword evidence="2" id="KW-0521">NADP</keyword>
<name>A0ABR0E7W8_ZASCE</name>
<evidence type="ECO:0000256" key="1">
    <source>
        <dbReference type="ARBA" id="ARBA00006484"/>
    </source>
</evidence>
<dbReference type="InterPro" id="IPR020904">
    <property type="entry name" value="Sc_DH/Rdtase_CS"/>
</dbReference>
<dbReference type="PROSITE" id="PS00061">
    <property type="entry name" value="ADH_SHORT"/>
    <property type="match status" value="1"/>
</dbReference>
<evidence type="ECO:0000313" key="6">
    <source>
        <dbReference type="Proteomes" id="UP001305779"/>
    </source>
</evidence>
<keyword evidence="3" id="KW-0560">Oxidoreductase</keyword>
<comment type="similarity">
    <text evidence="1">Belongs to the short-chain dehydrogenases/reductases (SDR) family.</text>
</comment>
<dbReference type="EMBL" id="JAXOVC010000009">
    <property type="protein sequence ID" value="KAK4497522.1"/>
    <property type="molecule type" value="Genomic_DNA"/>
</dbReference>
<dbReference type="Pfam" id="PF13561">
    <property type="entry name" value="adh_short_C2"/>
    <property type="match status" value="1"/>
</dbReference>
<sequence length="272" mass="28537">MKSIKEATAKLTHRTKKSDDNDNMSALAGKVALITGGSKGIGAALSERLASLGATVAINYSSDSSAADKLVEKIKKNGHGQATTVKANAASIPEIESMVDQVVKQHGKIDILVPCAGVLPMRTLDKTSEKDFDDTFALNVKGPYFLAQKAVPHMTSGGRIVFFSTSLTAVSQVAPGYLLYNATKGAIEQVTRVLSKDLAAKGINVNCVAPGPTATELFLKGKSDEMIKAIGSTNPHGRIGEPDEVADAVTLLTGEQSRWVTGQVLRINGGMA</sequence>
<dbReference type="SUPFAM" id="SSF51735">
    <property type="entry name" value="NAD(P)-binding Rossmann-fold domains"/>
    <property type="match status" value="1"/>
</dbReference>